<organism evidence="1 2">
    <name type="scientific">Tagetes erecta</name>
    <name type="common">African marigold</name>
    <dbReference type="NCBI Taxonomy" id="13708"/>
    <lineage>
        <taxon>Eukaryota</taxon>
        <taxon>Viridiplantae</taxon>
        <taxon>Streptophyta</taxon>
        <taxon>Embryophyta</taxon>
        <taxon>Tracheophyta</taxon>
        <taxon>Spermatophyta</taxon>
        <taxon>Magnoliopsida</taxon>
        <taxon>eudicotyledons</taxon>
        <taxon>Gunneridae</taxon>
        <taxon>Pentapetalae</taxon>
        <taxon>asterids</taxon>
        <taxon>campanulids</taxon>
        <taxon>Asterales</taxon>
        <taxon>Asteraceae</taxon>
        <taxon>Asteroideae</taxon>
        <taxon>Heliantheae alliance</taxon>
        <taxon>Tageteae</taxon>
        <taxon>Tagetes</taxon>
    </lineage>
</organism>
<gene>
    <name evidence="1" type="ORF">QVD17_42392</name>
</gene>
<comment type="caution">
    <text evidence="1">The sequence shown here is derived from an EMBL/GenBank/DDBJ whole genome shotgun (WGS) entry which is preliminary data.</text>
</comment>
<proteinExistence type="predicted"/>
<evidence type="ECO:0000313" key="2">
    <source>
        <dbReference type="Proteomes" id="UP001229421"/>
    </source>
</evidence>
<keyword evidence="2" id="KW-1185">Reference proteome</keyword>
<protein>
    <submittedName>
        <fullName evidence="1">Uncharacterized protein</fullName>
    </submittedName>
</protein>
<sequence>MLEFFYQYTVSYTHTSSLWNGEWISRGLTNFTDVVFNPLLFFVSFKIDLDSLFGSVRQLKWCFLVLRSFILVLNHWV</sequence>
<dbReference type="Proteomes" id="UP001229421">
    <property type="component" value="Unassembled WGS sequence"/>
</dbReference>
<name>A0AAD8NFA2_TARER</name>
<dbReference type="EMBL" id="JAUHHV010000020">
    <property type="protein sequence ID" value="KAK1405916.1"/>
    <property type="molecule type" value="Genomic_DNA"/>
</dbReference>
<accession>A0AAD8NFA2</accession>
<evidence type="ECO:0000313" key="1">
    <source>
        <dbReference type="EMBL" id="KAK1405916.1"/>
    </source>
</evidence>
<reference evidence="1" key="1">
    <citation type="journal article" date="2023" name="bioRxiv">
        <title>Improved chromosome-level genome assembly for marigold (Tagetes erecta).</title>
        <authorList>
            <person name="Jiang F."/>
            <person name="Yuan L."/>
            <person name="Wang S."/>
            <person name="Wang H."/>
            <person name="Xu D."/>
            <person name="Wang A."/>
            <person name="Fan W."/>
        </authorList>
    </citation>
    <scope>NUCLEOTIDE SEQUENCE</scope>
    <source>
        <strain evidence="1">WSJ</strain>
        <tissue evidence="1">Leaf</tissue>
    </source>
</reference>
<dbReference type="AlphaFoldDB" id="A0AAD8NFA2"/>